<sequence>MGASILSIAPEVLEMIGNMSDLEDIKNLRLCCRQLGQFLKKSILETISYNINVLNASASITKLQCLGSGASPGASRTTTNLILKRLTLKCNYNPGDTECYIDGKLAPVPKLPDDAELLSIEQETKKCLLPALTALENVNSVSWRVLYQDNEWAQGAAMQAILSFKHLRSLRLEFNTVVFGLPLHHLRGIEEISIVADDAKDTSGHRAQIWSNLAEMLSLNTNLTSLTVQVGNYMAYTYMHLMKAFGALVATTRPFYPVARI</sequence>
<dbReference type="AlphaFoldDB" id="A0A9P5NGB8"/>
<name>A0A9P5NGB8_GYMJU</name>
<evidence type="ECO:0000313" key="1">
    <source>
        <dbReference type="EMBL" id="KAF8889442.1"/>
    </source>
</evidence>
<evidence type="ECO:0000313" key="2">
    <source>
        <dbReference type="Proteomes" id="UP000724874"/>
    </source>
</evidence>
<protein>
    <recommendedName>
        <fullName evidence="3">F-box domain-containing protein</fullName>
    </recommendedName>
</protein>
<gene>
    <name evidence="1" type="ORF">CPB84DRAFT_1448706</name>
</gene>
<dbReference type="EMBL" id="JADNYJ010000080">
    <property type="protein sequence ID" value="KAF8889442.1"/>
    <property type="molecule type" value="Genomic_DNA"/>
</dbReference>
<accession>A0A9P5NGB8</accession>
<reference evidence="1" key="1">
    <citation type="submission" date="2020-11" db="EMBL/GenBank/DDBJ databases">
        <authorList>
            <consortium name="DOE Joint Genome Institute"/>
            <person name="Ahrendt S."/>
            <person name="Riley R."/>
            <person name="Andreopoulos W."/>
            <person name="LaButti K."/>
            <person name="Pangilinan J."/>
            <person name="Ruiz-duenas F.J."/>
            <person name="Barrasa J.M."/>
            <person name="Sanchez-Garcia M."/>
            <person name="Camarero S."/>
            <person name="Miyauchi S."/>
            <person name="Serrano A."/>
            <person name="Linde D."/>
            <person name="Babiker R."/>
            <person name="Drula E."/>
            <person name="Ayuso-Fernandez I."/>
            <person name="Pacheco R."/>
            <person name="Padilla G."/>
            <person name="Ferreira P."/>
            <person name="Barriuso J."/>
            <person name="Kellner H."/>
            <person name="Castanera R."/>
            <person name="Alfaro M."/>
            <person name="Ramirez L."/>
            <person name="Pisabarro A.G."/>
            <person name="Kuo A."/>
            <person name="Tritt A."/>
            <person name="Lipzen A."/>
            <person name="He G."/>
            <person name="Yan M."/>
            <person name="Ng V."/>
            <person name="Cullen D."/>
            <person name="Martin F."/>
            <person name="Rosso M.-N."/>
            <person name="Henrissat B."/>
            <person name="Hibbett D."/>
            <person name="Martinez A.T."/>
            <person name="Grigoriev I.V."/>
        </authorList>
    </citation>
    <scope>NUCLEOTIDE SEQUENCE</scope>
    <source>
        <strain evidence="1">AH 44721</strain>
    </source>
</reference>
<comment type="caution">
    <text evidence="1">The sequence shown here is derived from an EMBL/GenBank/DDBJ whole genome shotgun (WGS) entry which is preliminary data.</text>
</comment>
<keyword evidence="2" id="KW-1185">Reference proteome</keyword>
<evidence type="ECO:0008006" key="3">
    <source>
        <dbReference type="Google" id="ProtNLM"/>
    </source>
</evidence>
<organism evidence="1 2">
    <name type="scientific">Gymnopilus junonius</name>
    <name type="common">Spectacular rustgill mushroom</name>
    <name type="synonym">Gymnopilus spectabilis subsp. junonius</name>
    <dbReference type="NCBI Taxonomy" id="109634"/>
    <lineage>
        <taxon>Eukaryota</taxon>
        <taxon>Fungi</taxon>
        <taxon>Dikarya</taxon>
        <taxon>Basidiomycota</taxon>
        <taxon>Agaricomycotina</taxon>
        <taxon>Agaricomycetes</taxon>
        <taxon>Agaricomycetidae</taxon>
        <taxon>Agaricales</taxon>
        <taxon>Agaricineae</taxon>
        <taxon>Hymenogastraceae</taxon>
        <taxon>Gymnopilus</taxon>
    </lineage>
</organism>
<proteinExistence type="predicted"/>
<dbReference type="Proteomes" id="UP000724874">
    <property type="component" value="Unassembled WGS sequence"/>
</dbReference>
<dbReference type="OrthoDB" id="3541472at2759"/>